<gene>
    <name evidence="1" type="ORF">SAMN02910406_03113</name>
</gene>
<protein>
    <submittedName>
        <fullName evidence="1">Uncharacterized protein</fullName>
    </submittedName>
</protein>
<evidence type="ECO:0000313" key="1">
    <source>
        <dbReference type="EMBL" id="SFD10539.1"/>
    </source>
</evidence>
<accession>A0A1I1PKY7</accession>
<reference evidence="1 2" key="1">
    <citation type="submission" date="2016-10" db="EMBL/GenBank/DDBJ databases">
        <authorList>
            <person name="de Groot N.N."/>
        </authorList>
    </citation>
    <scope>NUCLEOTIDE SEQUENCE [LARGE SCALE GENOMIC DNA]</scope>
    <source>
        <strain evidence="1 2">AR67</strain>
    </source>
</reference>
<dbReference type="EMBL" id="FOKQ01000035">
    <property type="protein sequence ID" value="SFD10539.1"/>
    <property type="molecule type" value="Genomic_DNA"/>
</dbReference>
<dbReference type="Proteomes" id="UP000182192">
    <property type="component" value="Unassembled WGS sequence"/>
</dbReference>
<proteinExistence type="predicted"/>
<evidence type="ECO:0000313" key="2">
    <source>
        <dbReference type="Proteomes" id="UP000182192"/>
    </source>
</evidence>
<sequence length="180" mass="20059">MKNLMENFVDTVIDAGKSTLSYHEGSGCLTPTSFRFVVDTTNALMAYRSGGSSTENAWCEFDRLRANNIYREHRIKMKPLNAEEMEQVLSNLSAKNVTRTDGNLTLLSSGEREVFEDIIRATLSTVNIAAQRNKVTNAQVQMAKDLAETLTRTLLPTVNGYATVYNALDNVFVYMIDNAS</sequence>
<name>A0A1I1PKY7_RUMAL</name>
<dbReference type="AlphaFoldDB" id="A0A1I1PKY7"/>
<organism evidence="1 2">
    <name type="scientific">Ruminococcus albus</name>
    <dbReference type="NCBI Taxonomy" id="1264"/>
    <lineage>
        <taxon>Bacteria</taxon>
        <taxon>Bacillati</taxon>
        <taxon>Bacillota</taxon>
        <taxon>Clostridia</taxon>
        <taxon>Eubacteriales</taxon>
        <taxon>Oscillospiraceae</taxon>
        <taxon>Ruminococcus</taxon>
    </lineage>
</organism>
<dbReference type="RefSeq" id="WP_074962917.1">
    <property type="nucleotide sequence ID" value="NZ_FOKQ01000035.1"/>
</dbReference>